<dbReference type="AlphaFoldDB" id="A0AA40EKY9"/>
<evidence type="ECO:0000313" key="2">
    <source>
        <dbReference type="EMBL" id="KAK0741279.1"/>
    </source>
</evidence>
<feature type="compositionally biased region" description="Basic and acidic residues" evidence="1">
    <location>
        <begin position="74"/>
        <end position="84"/>
    </location>
</feature>
<evidence type="ECO:0000256" key="1">
    <source>
        <dbReference type="SAM" id="MobiDB-lite"/>
    </source>
</evidence>
<feature type="region of interest" description="Disordered" evidence="1">
    <location>
        <begin position="70"/>
        <end position="116"/>
    </location>
</feature>
<comment type="caution">
    <text evidence="2">The sequence shown here is derived from an EMBL/GenBank/DDBJ whole genome shotgun (WGS) entry which is preliminary data.</text>
</comment>
<keyword evidence="3" id="KW-1185">Reference proteome</keyword>
<dbReference type="EMBL" id="JAUKUD010000006">
    <property type="protein sequence ID" value="KAK0741279.1"/>
    <property type="molecule type" value="Genomic_DNA"/>
</dbReference>
<evidence type="ECO:0000313" key="3">
    <source>
        <dbReference type="Proteomes" id="UP001172155"/>
    </source>
</evidence>
<organism evidence="2 3">
    <name type="scientific">Schizothecium vesticola</name>
    <dbReference type="NCBI Taxonomy" id="314040"/>
    <lineage>
        <taxon>Eukaryota</taxon>
        <taxon>Fungi</taxon>
        <taxon>Dikarya</taxon>
        <taxon>Ascomycota</taxon>
        <taxon>Pezizomycotina</taxon>
        <taxon>Sordariomycetes</taxon>
        <taxon>Sordariomycetidae</taxon>
        <taxon>Sordariales</taxon>
        <taxon>Schizotheciaceae</taxon>
        <taxon>Schizothecium</taxon>
    </lineage>
</organism>
<feature type="region of interest" description="Disordered" evidence="1">
    <location>
        <begin position="165"/>
        <end position="308"/>
    </location>
</feature>
<feature type="compositionally biased region" description="Basic and acidic residues" evidence="1">
    <location>
        <begin position="221"/>
        <end position="238"/>
    </location>
</feature>
<protein>
    <submittedName>
        <fullName evidence="2">Uncharacterized protein</fullName>
    </submittedName>
</protein>
<dbReference type="Proteomes" id="UP001172155">
    <property type="component" value="Unassembled WGS sequence"/>
</dbReference>
<feature type="compositionally biased region" description="Low complexity" evidence="1">
    <location>
        <begin position="98"/>
        <end position="115"/>
    </location>
</feature>
<gene>
    <name evidence="2" type="ORF">B0T18DRAFT_419832</name>
</gene>
<name>A0AA40EKY9_9PEZI</name>
<accession>A0AA40EKY9</accession>
<sequence length="477" mass="51284">MSPLPGVPSSGRGMVVMPRLRYMAVRNCTMRSAGELRAVICAHRGTVREFEFENVALLERGRGWEEALSTLTETPREKGADKWGRYSLGSAGSGSSGRPGTARSGSSSGVTSSVGDELTGESAAAAAASRELFEVDMEGMVFGGVNDVDAALDAGVEEWARGVTAAGPGSVGATIPEEEEEDRGLTSEVEAAREASLGFSTKLKKRRMRKKSKSSQDGSVVDDRKSRDRKSERSESSKHSSGSRHKHSRSDDTSDRHPSRDRSRSHSRRHRRPRSEDTPPVPAMPEVIGTDDEEFYRPPTPPKTPPRVARKMSITAPILNADPFPVLLQPTVYDPSSKTAPFVSVCEVRADDDDDGLSPAQRLLEADMLAEARDAAARSSALKRAKETVMMKLSREFCKRNRVAPHSKDSAAVTAGLSALNLGTGMGATCASSSSMSMGMRIREGLFGRSLANVSVVADHRSMDSQSALVPLMFSRG</sequence>
<reference evidence="2" key="1">
    <citation type="submission" date="2023-06" db="EMBL/GenBank/DDBJ databases">
        <title>Genome-scale phylogeny and comparative genomics of the fungal order Sordariales.</title>
        <authorList>
            <consortium name="Lawrence Berkeley National Laboratory"/>
            <person name="Hensen N."/>
            <person name="Bonometti L."/>
            <person name="Westerberg I."/>
            <person name="Brannstrom I.O."/>
            <person name="Guillou S."/>
            <person name="Cros-Aarteil S."/>
            <person name="Calhoun S."/>
            <person name="Haridas S."/>
            <person name="Kuo A."/>
            <person name="Mondo S."/>
            <person name="Pangilinan J."/>
            <person name="Riley R."/>
            <person name="LaButti K."/>
            <person name="Andreopoulos B."/>
            <person name="Lipzen A."/>
            <person name="Chen C."/>
            <person name="Yanf M."/>
            <person name="Daum C."/>
            <person name="Ng V."/>
            <person name="Clum A."/>
            <person name="Steindorff A."/>
            <person name="Ohm R."/>
            <person name="Martin F."/>
            <person name="Silar P."/>
            <person name="Natvig D."/>
            <person name="Lalanne C."/>
            <person name="Gautier V."/>
            <person name="Ament-velasquez S.L."/>
            <person name="Kruys A."/>
            <person name="Hutchinson M.I."/>
            <person name="Powell A.J."/>
            <person name="Barry K."/>
            <person name="Miller A.N."/>
            <person name="Grigoriev I.V."/>
            <person name="Debuchy R."/>
            <person name="Gladieux P."/>
            <person name="Thoren M.H."/>
            <person name="Johannesson H."/>
        </authorList>
    </citation>
    <scope>NUCLEOTIDE SEQUENCE</scope>
    <source>
        <strain evidence="2">SMH3187-1</strain>
    </source>
</reference>
<proteinExistence type="predicted"/>
<feature type="compositionally biased region" description="Basic residues" evidence="1">
    <location>
        <begin position="202"/>
        <end position="213"/>
    </location>
</feature>
<feature type="compositionally biased region" description="Basic and acidic residues" evidence="1">
    <location>
        <begin position="249"/>
        <end position="264"/>
    </location>
</feature>